<gene>
    <name evidence="2" type="ORF">GETHOR_03050</name>
</gene>
<proteinExistence type="predicted"/>
<evidence type="ECO:0000313" key="3">
    <source>
        <dbReference type="Proteomes" id="UP001242010"/>
    </source>
</evidence>
<name>A0ABM8DMQ7_9BACT</name>
<evidence type="ECO:0000256" key="1">
    <source>
        <dbReference type="SAM" id="SignalP"/>
    </source>
</evidence>
<keyword evidence="3" id="KW-1185">Reference proteome</keyword>
<feature type="chain" id="PRO_5046804421" description="Outer membrane porin, OprD family" evidence="1">
    <location>
        <begin position="21"/>
        <end position="459"/>
    </location>
</feature>
<feature type="signal peptide" evidence="1">
    <location>
        <begin position="1"/>
        <end position="20"/>
    </location>
</feature>
<keyword evidence="1" id="KW-0732">Signal</keyword>
<dbReference type="EMBL" id="AP027079">
    <property type="protein sequence ID" value="BDU68204.1"/>
    <property type="molecule type" value="Genomic_DNA"/>
</dbReference>
<reference evidence="3" key="1">
    <citation type="journal article" date="2023" name="Int. J. Syst. Evol. Microbiol.">
        <title>Mesoterricola silvestris gen. nov., sp. nov., Mesoterricola sediminis sp. nov., Geothrix oryzae sp. nov., Geothrix edaphica sp. nov., Geothrix rubra sp. nov., and Geothrix limicola sp. nov., six novel members of Acidobacteriota isolated from soils.</title>
        <authorList>
            <person name="Itoh H."/>
            <person name="Sugisawa Y."/>
            <person name="Mise K."/>
            <person name="Xu Z."/>
            <person name="Kuniyasu M."/>
            <person name="Ushijima N."/>
            <person name="Kawano K."/>
            <person name="Kobayashi E."/>
            <person name="Shiratori Y."/>
            <person name="Masuda Y."/>
            <person name="Senoo K."/>
        </authorList>
    </citation>
    <scope>NUCLEOTIDE SEQUENCE [LARGE SCALE GENOMIC DNA]</scope>
    <source>
        <strain evidence="3">Red222</strain>
    </source>
</reference>
<evidence type="ECO:0008006" key="4">
    <source>
        <dbReference type="Google" id="ProtNLM"/>
    </source>
</evidence>
<accession>A0ABM8DMQ7</accession>
<evidence type="ECO:0000313" key="2">
    <source>
        <dbReference type="EMBL" id="BDU68204.1"/>
    </source>
</evidence>
<dbReference type="Proteomes" id="UP001242010">
    <property type="component" value="Chromosome"/>
</dbReference>
<protein>
    <recommendedName>
        <fullName evidence="4">Outer membrane porin, OprD family</fullName>
    </recommendedName>
</protein>
<organism evidence="2 3">
    <name type="scientific">Geothrix oryzae</name>
    <dbReference type="NCBI Taxonomy" id="2927975"/>
    <lineage>
        <taxon>Bacteria</taxon>
        <taxon>Pseudomonadati</taxon>
        <taxon>Acidobacteriota</taxon>
        <taxon>Holophagae</taxon>
        <taxon>Holophagales</taxon>
        <taxon>Holophagaceae</taxon>
        <taxon>Geothrix</taxon>
    </lineage>
</organism>
<sequence>MKRRNHVVLLATLMSATAWGQEVSLYGTTMAQMWKQDTPGFDKATFTPATQYLGIDATKLGTDNLSLHLFGWGRTDLSDASTLEGKSGGYLNYGYLQYRFDRANAEIKAGRMTVNQSTGFEQIDGVSVRTDLRGGFSVSAFGGRPVYYKTVDPRNQTDYEFQRDAIFGTRLGWRMPKVGEIGVSFLQDGTKAAKDLDIPSPIDYTRKQLGVDVLITPATIFDVRGRTVFDLADHAPAAPGAPDRNKIAEHDYTASLKLGGQFVLSGNFAERNFFAYFAGTNLPSLFRQDEKDMFRGFGGSITWNAPSTVQIVADYRHMHRESFGDVNRAGGEIRWASSEKTFQAGVGAHWVNAANTKFVDPATPYRSLSHKEARAWMMTVKGKFSASLDGILQRYDSGNPYLAGMKNVYEAVASLGFQATTNLKMSGDVSYGTNPVAKHETRGLLRAEYRFGFAKKGGR</sequence>
<dbReference type="RefSeq" id="WP_286354828.1">
    <property type="nucleotide sequence ID" value="NZ_AP027079.1"/>
</dbReference>